<dbReference type="EMBL" id="JAENGY010000393">
    <property type="protein sequence ID" value="KAG6964081.1"/>
    <property type="molecule type" value="Genomic_DNA"/>
</dbReference>
<comment type="caution">
    <text evidence="1">The sequence shown here is derived from an EMBL/GenBank/DDBJ whole genome shotgun (WGS) entry which is preliminary data.</text>
</comment>
<dbReference type="AlphaFoldDB" id="A0A8J5M4T9"/>
<proteinExistence type="predicted"/>
<reference evidence="1" key="1">
    <citation type="submission" date="2021-01" db="EMBL/GenBank/DDBJ databases">
        <title>Phytophthora aleatoria, a newly-described species from Pinus radiata is distinct from Phytophthora cactorum isolates based on comparative genomics.</title>
        <authorList>
            <person name="Mcdougal R."/>
            <person name="Panda P."/>
            <person name="Williams N."/>
            <person name="Studholme D.J."/>
        </authorList>
    </citation>
    <scope>NUCLEOTIDE SEQUENCE</scope>
    <source>
        <strain evidence="1">NZFS 4037</strain>
    </source>
</reference>
<accession>A0A8J5M4T9</accession>
<evidence type="ECO:0000313" key="1">
    <source>
        <dbReference type="EMBL" id="KAG6964081.1"/>
    </source>
</evidence>
<organism evidence="1 2">
    <name type="scientific">Phytophthora aleatoria</name>
    <dbReference type="NCBI Taxonomy" id="2496075"/>
    <lineage>
        <taxon>Eukaryota</taxon>
        <taxon>Sar</taxon>
        <taxon>Stramenopiles</taxon>
        <taxon>Oomycota</taxon>
        <taxon>Peronosporomycetes</taxon>
        <taxon>Peronosporales</taxon>
        <taxon>Peronosporaceae</taxon>
        <taxon>Phytophthora</taxon>
    </lineage>
</organism>
<name>A0A8J5M4T9_9STRA</name>
<gene>
    <name evidence="1" type="ORF">JG688_00007861</name>
</gene>
<sequence length="73" mass="8680">MHEPVLLLWVDVSGHWCKDVLSFARVIDVELMEVPPGYTYVCQPADVDWNRPLKERLRKQWQVEHELSHIGKR</sequence>
<protein>
    <recommendedName>
        <fullName evidence="3">DDE-1 domain-containing protein</fullName>
    </recommendedName>
</protein>
<evidence type="ECO:0000313" key="2">
    <source>
        <dbReference type="Proteomes" id="UP000709295"/>
    </source>
</evidence>
<dbReference type="Proteomes" id="UP000709295">
    <property type="component" value="Unassembled WGS sequence"/>
</dbReference>
<keyword evidence="2" id="KW-1185">Reference proteome</keyword>
<evidence type="ECO:0008006" key="3">
    <source>
        <dbReference type="Google" id="ProtNLM"/>
    </source>
</evidence>